<dbReference type="AlphaFoldDB" id="A0A9J5XVG7"/>
<evidence type="ECO:0000313" key="2">
    <source>
        <dbReference type="Proteomes" id="UP000824120"/>
    </source>
</evidence>
<dbReference type="Proteomes" id="UP000824120">
    <property type="component" value="Chromosome 8"/>
</dbReference>
<keyword evidence="2" id="KW-1185">Reference proteome</keyword>
<evidence type="ECO:0000313" key="1">
    <source>
        <dbReference type="EMBL" id="KAG5591730.1"/>
    </source>
</evidence>
<sequence length="66" mass="7660">MQIELKLLGRLLSSFGRKKGEDISSFNSCRELVILEDALENGLTSIRDKQNEFLRMMRKKEFIIIG</sequence>
<name>A0A9J5XVG7_SOLCO</name>
<protein>
    <submittedName>
        <fullName evidence="1">Uncharacterized protein</fullName>
    </submittedName>
</protein>
<dbReference type="OrthoDB" id="1898716at2759"/>
<organism evidence="1 2">
    <name type="scientific">Solanum commersonii</name>
    <name type="common">Commerson's wild potato</name>
    <name type="synonym">Commerson's nightshade</name>
    <dbReference type="NCBI Taxonomy" id="4109"/>
    <lineage>
        <taxon>Eukaryota</taxon>
        <taxon>Viridiplantae</taxon>
        <taxon>Streptophyta</taxon>
        <taxon>Embryophyta</taxon>
        <taxon>Tracheophyta</taxon>
        <taxon>Spermatophyta</taxon>
        <taxon>Magnoliopsida</taxon>
        <taxon>eudicotyledons</taxon>
        <taxon>Gunneridae</taxon>
        <taxon>Pentapetalae</taxon>
        <taxon>asterids</taxon>
        <taxon>lamiids</taxon>
        <taxon>Solanales</taxon>
        <taxon>Solanaceae</taxon>
        <taxon>Solanoideae</taxon>
        <taxon>Solaneae</taxon>
        <taxon>Solanum</taxon>
    </lineage>
</organism>
<gene>
    <name evidence="1" type="ORF">H5410_042244</name>
</gene>
<accession>A0A9J5XVG7</accession>
<comment type="caution">
    <text evidence="1">The sequence shown here is derived from an EMBL/GenBank/DDBJ whole genome shotgun (WGS) entry which is preliminary data.</text>
</comment>
<reference evidence="1 2" key="1">
    <citation type="submission" date="2020-09" db="EMBL/GenBank/DDBJ databases">
        <title>De no assembly of potato wild relative species, Solanum commersonii.</title>
        <authorList>
            <person name="Cho K."/>
        </authorList>
    </citation>
    <scope>NUCLEOTIDE SEQUENCE [LARGE SCALE GENOMIC DNA]</scope>
    <source>
        <strain evidence="1">LZ3.2</strain>
        <tissue evidence="1">Leaf</tissue>
    </source>
</reference>
<proteinExistence type="predicted"/>
<dbReference type="EMBL" id="JACXVP010000008">
    <property type="protein sequence ID" value="KAG5591730.1"/>
    <property type="molecule type" value="Genomic_DNA"/>
</dbReference>